<gene>
    <name evidence="1" type="ORF">CAL28_10525</name>
</gene>
<keyword evidence="2" id="KW-1185">Reference proteome</keyword>
<evidence type="ECO:0000313" key="1">
    <source>
        <dbReference type="EMBL" id="OZI59915.1"/>
    </source>
</evidence>
<proteinExistence type="predicted"/>
<name>A0A261UEA1_9BORD</name>
<dbReference type="OrthoDB" id="9969743at2"/>
<dbReference type="Proteomes" id="UP000215767">
    <property type="component" value="Unassembled WGS sequence"/>
</dbReference>
<comment type="caution">
    <text evidence="1">The sequence shown here is derived from an EMBL/GenBank/DDBJ whole genome shotgun (WGS) entry which is preliminary data.</text>
</comment>
<dbReference type="AlphaFoldDB" id="A0A261UEA1"/>
<accession>A0A261UEA1</accession>
<evidence type="ECO:0000313" key="2">
    <source>
        <dbReference type="Proteomes" id="UP000215767"/>
    </source>
</evidence>
<protein>
    <submittedName>
        <fullName evidence="1">Uncharacterized protein</fullName>
    </submittedName>
</protein>
<dbReference type="EMBL" id="NEVS01000004">
    <property type="protein sequence ID" value="OZI59915.1"/>
    <property type="molecule type" value="Genomic_DNA"/>
</dbReference>
<reference evidence="2" key="1">
    <citation type="submission" date="2017-05" db="EMBL/GenBank/DDBJ databases">
        <title>Complete and WGS of Bordetella genogroups.</title>
        <authorList>
            <person name="Spilker T."/>
            <person name="Lipuma J."/>
        </authorList>
    </citation>
    <scope>NUCLEOTIDE SEQUENCE [LARGE SCALE GENOMIC DNA]</scope>
    <source>
        <strain evidence="2">AU8856</strain>
    </source>
</reference>
<sequence>MTPESAIKLVQSYSALTRAIKACKKEIGRHLDLCAGLKGFRHEEEPVSPGSSFTVPTERAEADQDTHLKGWYTAEPGDYEYSGMQYLKIGQDEAEECPHCYAAHQVIQRRKTLRRQLAGIKAAMTKGGAA</sequence>
<dbReference type="RefSeq" id="WP_094841335.1">
    <property type="nucleotide sequence ID" value="NZ_NEVS01000004.1"/>
</dbReference>
<organism evidence="1 2">
    <name type="scientific">Bordetella genomosp. 11</name>
    <dbReference type="NCBI Taxonomy" id="1416808"/>
    <lineage>
        <taxon>Bacteria</taxon>
        <taxon>Pseudomonadati</taxon>
        <taxon>Pseudomonadota</taxon>
        <taxon>Betaproteobacteria</taxon>
        <taxon>Burkholderiales</taxon>
        <taxon>Alcaligenaceae</taxon>
        <taxon>Bordetella</taxon>
    </lineage>
</organism>